<dbReference type="Gene3D" id="2.30.29.30">
    <property type="entry name" value="Pleckstrin-homology domain (PH domain)/Phosphotyrosine-binding domain (PTB)"/>
    <property type="match status" value="2"/>
</dbReference>
<dbReference type="EMBL" id="CAIX01000038">
    <property type="protein sequence ID" value="CCI42718.1"/>
    <property type="molecule type" value="Genomic_DNA"/>
</dbReference>
<evidence type="ECO:0000259" key="2">
    <source>
        <dbReference type="PROSITE" id="PS50003"/>
    </source>
</evidence>
<keyword evidence="4" id="KW-1185">Reference proteome</keyword>
<dbReference type="Gene3D" id="2.30.42.10">
    <property type="match status" value="1"/>
</dbReference>
<dbReference type="Pfam" id="PF14593">
    <property type="entry name" value="PH_3"/>
    <property type="match status" value="1"/>
</dbReference>
<dbReference type="SUPFAM" id="SSF50156">
    <property type="entry name" value="PDZ domain-like"/>
    <property type="match status" value="2"/>
</dbReference>
<dbReference type="InterPro" id="IPR001478">
    <property type="entry name" value="PDZ"/>
</dbReference>
<protein>
    <recommendedName>
        <fullName evidence="2">PH domain-containing protein</fullName>
    </recommendedName>
</protein>
<dbReference type="Proteomes" id="UP000053237">
    <property type="component" value="Unassembled WGS sequence"/>
</dbReference>
<dbReference type="SMART" id="SM00228">
    <property type="entry name" value="PDZ"/>
    <property type="match status" value="2"/>
</dbReference>
<evidence type="ECO:0000313" key="4">
    <source>
        <dbReference type="Proteomes" id="UP000053237"/>
    </source>
</evidence>
<evidence type="ECO:0000313" key="3">
    <source>
        <dbReference type="EMBL" id="CCI42718.1"/>
    </source>
</evidence>
<dbReference type="InParanoid" id="A0A024G7I9"/>
<dbReference type="InterPro" id="IPR001849">
    <property type="entry name" value="PH_domain"/>
</dbReference>
<dbReference type="PROSITE" id="PS50003">
    <property type="entry name" value="PH_DOMAIN"/>
    <property type="match status" value="1"/>
</dbReference>
<comment type="caution">
    <text evidence="3">The sequence shown here is derived from an EMBL/GenBank/DDBJ whole genome shotgun (WGS) entry which is preliminary data.</text>
</comment>
<organism evidence="3 4">
    <name type="scientific">Albugo candida</name>
    <dbReference type="NCBI Taxonomy" id="65357"/>
    <lineage>
        <taxon>Eukaryota</taxon>
        <taxon>Sar</taxon>
        <taxon>Stramenopiles</taxon>
        <taxon>Oomycota</taxon>
        <taxon>Peronosporomycetes</taxon>
        <taxon>Albuginales</taxon>
        <taxon>Albuginaceae</taxon>
        <taxon>Albugo</taxon>
    </lineage>
</organism>
<dbReference type="CDD" id="cd00821">
    <property type="entry name" value="PH"/>
    <property type="match status" value="1"/>
</dbReference>
<reference evidence="3 4" key="1">
    <citation type="submission" date="2012-05" db="EMBL/GenBank/DDBJ databases">
        <title>Recombination and specialization in a pathogen metapopulation.</title>
        <authorList>
            <person name="Gardiner A."/>
            <person name="Kemen E."/>
            <person name="Schultz-Larsen T."/>
            <person name="MacLean D."/>
            <person name="Van Oosterhout C."/>
            <person name="Jones J.D.G."/>
        </authorList>
    </citation>
    <scope>NUCLEOTIDE SEQUENCE [LARGE SCALE GENOMIC DNA]</scope>
    <source>
        <strain evidence="3 4">Ac Nc2</strain>
    </source>
</reference>
<sequence>MESCSLRIIDLDDGATRTITWDINFPDQQFASMIESQLREKFGVSEEAWVDLIDLANSSLVNINKNELMRINDPVCLCLSSKTDTLAPIKHNEVFQVTFHERAIGMTVHERQDCVVVHQFKRNPDGSLGAAEKSKKIQANDIIYKVQGQRTLEKSFENALYMLQDTTRPLTIDFFRPFPREGLFAVEFRVSNLNMTISSNDQNIIVTELPMGHRNIIGYAEAHGVRVNDIIHAIDGHILNGCDEYSRAISLLSRKTRPMIIVFRRSQSSTFTQSTVTTSSAASSTPSHQGLVPRFSFASTVGPSPRIGNARRNSNGSNMSSVVGDSMLLEDMLDYCEALAIDGIISCKEARILKEMIVATRPDLLCAIRRNNRNAIVAIVRSPAMRIWDHLLKTRENILLAGPVSLNRKKRYHMLLTDHERILFINKESNLLEDEIMCSHVVTVSSRSKSGELHISTSKQEYVLIDNFIGAVIWVRAILPFTCTQGYLKVSSTRRLFGSKRRYFVLRRNELTGYKKEQMVHSSDAKSSTIDLKNAKIEVIDPKGFTIAITTPEIAKAGKKLILIASTAREFNKWTAAFDMLQKGAVKALSS</sequence>
<feature type="region of interest" description="Disordered" evidence="1">
    <location>
        <begin position="296"/>
        <end position="318"/>
    </location>
</feature>
<feature type="domain" description="PH" evidence="2">
    <location>
        <begin position="481"/>
        <end position="583"/>
    </location>
</feature>
<proteinExistence type="predicted"/>
<dbReference type="OrthoDB" id="5868434at2759"/>
<dbReference type="InterPro" id="IPR033931">
    <property type="entry name" value="PDK1-typ_PH"/>
</dbReference>
<dbReference type="InterPro" id="IPR036034">
    <property type="entry name" value="PDZ_sf"/>
</dbReference>
<dbReference type="InterPro" id="IPR011993">
    <property type="entry name" value="PH-like_dom_sf"/>
</dbReference>
<accession>A0A024G7I9</accession>
<dbReference type="SUPFAM" id="SSF50729">
    <property type="entry name" value="PH domain-like"/>
    <property type="match status" value="2"/>
</dbReference>
<dbReference type="Pfam" id="PF00169">
    <property type="entry name" value="PH"/>
    <property type="match status" value="1"/>
</dbReference>
<evidence type="ECO:0000256" key="1">
    <source>
        <dbReference type="SAM" id="MobiDB-lite"/>
    </source>
</evidence>
<dbReference type="SMART" id="SM00233">
    <property type="entry name" value="PH"/>
    <property type="match status" value="1"/>
</dbReference>
<name>A0A024G7I9_9STRA</name>
<dbReference type="AlphaFoldDB" id="A0A024G7I9"/>
<gene>
    <name evidence="3" type="ORF">BN9_035020</name>
</gene>